<gene>
    <name evidence="1" type="ORF">YHS_10180</name>
</gene>
<organism evidence="1">
    <name type="scientific">Faucicola osloensis</name>
    <name type="common">Moraxella osloensis</name>
    <dbReference type="NCBI Taxonomy" id="34062"/>
    <lineage>
        <taxon>Bacteria</taxon>
        <taxon>Pseudomonadati</taxon>
        <taxon>Pseudomonadota</taxon>
        <taxon>Gammaproteobacteria</taxon>
        <taxon>Moraxellales</taxon>
        <taxon>Moraxellaceae</taxon>
        <taxon>Faucicola</taxon>
    </lineage>
</organism>
<keyword evidence="1" id="KW-0614">Plasmid</keyword>
<sequence length="92" mass="10611">MLGVNAKHLNKMLKAQKQISQQANRLSNRLIRELEVQNGFGLANFLEVDSNFDNFTAIRAWVQRQMNKGFGNDSLDFDELKRQLFELIPEGT</sequence>
<accession>A0A2D2E4V3</accession>
<reference evidence="1" key="1">
    <citation type="submission" date="2017-10" db="EMBL/GenBank/DDBJ databases">
        <title>Complete Genome Sequence from Moraxella oslensis YHS isolated from human skin.</title>
        <authorList>
            <person name="Lee K."/>
            <person name="Lim J.Y."/>
            <person name="Hwang I."/>
        </authorList>
    </citation>
    <scope>NUCLEOTIDE SEQUENCE</scope>
    <source>
        <strain evidence="1">YHS</strain>
        <plasmid evidence="1">pYHS2</plasmid>
    </source>
</reference>
<proteinExistence type="predicted"/>
<dbReference type="EMBL" id="CP024178">
    <property type="protein sequence ID" value="ATQ84298.1"/>
    <property type="molecule type" value="Genomic_DNA"/>
</dbReference>
<dbReference type="AlphaFoldDB" id="A0A2D2E4V3"/>
<evidence type="ECO:0000313" key="1">
    <source>
        <dbReference type="EMBL" id="ATQ84298.1"/>
    </source>
</evidence>
<name>A0A2D2E4V3_FAUOS</name>
<geneLocation type="plasmid" evidence="1">
    <name>pYHS2</name>
</geneLocation>
<protein>
    <submittedName>
        <fullName evidence="1">Uncharacterized protein</fullName>
    </submittedName>
</protein>